<evidence type="ECO:0000313" key="11">
    <source>
        <dbReference type="EMBL" id="BAG45608.1"/>
    </source>
</evidence>
<dbReference type="Gene3D" id="3.30.450.20">
    <property type="entry name" value="PAS domain"/>
    <property type="match status" value="1"/>
</dbReference>
<evidence type="ECO:0000256" key="6">
    <source>
        <dbReference type="ARBA" id="ARBA00023136"/>
    </source>
</evidence>
<keyword evidence="2" id="KW-1003">Cell membrane</keyword>
<evidence type="ECO:0000256" key="4">
    <source>
        <dbReference type="ARBA" id="ARBA00022692"/>
    </source>
</evidence>
<keyword evidence="4 9" id="KW-0812">Transmembrane</keyword>
<dbReference type="SUPFAM" id="SSF58104">
    <property type="entry name" value="Methyl-accepting chemotaxis protein (MCP) signaling domain"/>
    <property type="match status" value="1"/>
</dbReference>
<dbReference type="PROSITE" id="PS50111">
    <property type="entry name" value="CHEMOTAXIS_TRANSDUC_2"/>
    <property type="match status" value="1"/>
</dbReference>
<accession>A0A0H3KTT2</accession>
<comment type="subcellular location">
    <subcellularLocation>
        <location evidence="1">Cell membrane</location>
        <topology evidence="1">Multi-pass membrane protein</topology>
    </subcellularLocation>
</comment>
<dbReference type="PANTHER" id="PTHR43531">
    <property type="entry name" value="PROTEIN ICFG"/>
    <property type="match status" value="1"/>
</dbReference>
<dbReference type="CDD" id="cd11386">
    <property type="entry name" value="MCP_signal"/>
    <property type="match status" value="1"/>
</dbReference>
<dbReference type="InterPro" id="IPR004089">
    <property type="entry name" value="MCPsignal_dom"/>
</dbReference>
<keyword evidence="6 9" id="KW-0472">Membrane</keyword>
<evidence type="ECO:0000256" key="5">
    <source>
        <dbReference type="ARBA" id="ARBA00022989"/>
    </source>
</evidence>
<dbReference type="Pfam" id="PF00015">
    <property type="entry name" value="MCPsignal"/>
    <property type="match status" value="1"/>
</dbReference>
<evidence type="ECO:0000256" key="7">
    <source>
        <dbReference type="ARBA" id="ARBA00029447"/>
    </source>
</evidence>
<evidence type="ECO:0000256" key="8">
    <source>
        <dbReference type="PROSITE-ProRule" id="PRU00284"/>
    </source>
</evidence>
<dbReference type="PANTHER" id="PTHR43531:SF14">
    <property type="entry name" value="METHYL-ACCEPTING CHEMOTAXIS PROTEIN I-RELATED"/>
    <property type="match status" value="1"/>
</dbReference>
<keyword evidence="8" id="KW-0807">Transducer</keyword>
<dbReference type="KEGG" id="bmj:BMULJ_03740"/>
<evidence type="ECO:0000256" key="2">
    <source>
        <dbReference type="ARBA" id="ARBA00022475"/>
    </source>
</evidence>
<dbReference type="InterPro" id="IPR051310">
    <property type="entry name" value="MCP_chemotaxis"/>
</dbReference>
<reference evidence="11 12" key="1">
    <citation type="submission" date="2007-04" db="EMBL/GenBank/DDBJ databases">
        <title>Complete genome sequence of Burkholderia multivorans ATCC 17616.</title>
        <authorList>
            <person name="Ohtsubo Y."/>
            <person name="Yamashita A."/>
            <person name="Kurokawa K."/>
            <person name="Takami H."/>
            <person name="Yuhara S."/>
            <person name="Nishiyama E."/>
            <person name="Endo R."/>
            <person name="Miyazaki R."/>
            <person name="Ono A."/>
            <person name="Yano K."/>
            <person name="Ito M."/>
            <person name="Sota M."/>
            <person name="Yuji N."/>
            <person name="Hattori M."/>
            <person name="Tsuda M."/>
        </authorList>
    </citation>
    <scope>NUCLEOTIDE SEQUENCE [LARGE SCALE GENOMIC DNA]</scope>
    <source>
        <strain evidence="12">ATCC 17616 / 249</strain>
    </source>
</reference>
<comment type="similarity">
    <text evidence="7">Belongs to the methyl-accepting chemotaxis (MCP) protein family.</text>
</comment>
<evidence type="ECO:0000256" key="3">
    <source>
        <dbReference type="ARBA" id="ARBA00022481"/>
    </source>
</evidence>
<dbReference type="GO" id="GO:0005886">
    <property type="term" value="C:plasma membrane"/>
    <property type="evidence" value="ECO:0007669"/>
    <property type="project" value="UniProtKB-SubCell"/>
</dbReference>
<sequence>MRRLGFRQQMWIPLVLSLICLVAVATFGVLQNRVSSLRERELTLSQAADFATGITQHYADLAGRGVMSVAEARAAALTQLREVRFGKDGYIAVIDPGMHSVVNPSKPETEGRYLGDYRDENGHYIYREMVAVAEHGQEGLVDYYTHRPGATEIVRKRSYVKAYRPWNLIFVTGAYLDDIDRAFARSALVTVIFVVVTGLVLSGVVLLVNRVLMRMLGGSPEYAKAIVHATATGDLSIGIARHPNDSDSLIAGIADMQARLRALIGRIQQGADAITLSMEEVAAGNADLAQRTEEQAAALQQTSATMAGLRDAIQRTASDAKSAAFCAEDAFSSVRRGSQEVVAVATTMERITESSNEIADILIMIESISFQTNILALNAAVEAARAQEHGRGFAVVASEVRALAQRSSTASKDIESLISQSDVHVNEGSRLADGANQCMAQILDTVHKVDELVKNIAGECEVQGAGVTEISKALSQIEEVTQRNAALVEQSAAGAQLVHEKARELVSSVSAFRLV</sequence>
<keyword evidence="5 9" id="KW-1133">Transmembrane helix</keyword>
<evidence type="ECO:0000256" key="1">
    <source>
        <dbReference type="ARBA" id="ARBA00004651"/>
    </source>
</evidence>
<dbReference type="EMBL" id="AP009386">
    <property type="protein sequence ID" value="BAG45608.1"/>
    <property type="molecule type" value="Genomic_DNA"/>
</dbReference>
<organism evidence="11 12">
    <name type="scientific">Burkholderia multivorans (strain ATCC 17616 / 249)</name>
    <dbReference type="NCBI Taxonomy" id="395019"/>
    <lineage>
        <taxon>Bacteria</taxon>
        <taxon>Pseudomonadati</taxon>
        <taxon>Pseudomonadota</taxon>
        <taxon>Betaproteobacteria</taxon>
        <taxon>Burkholderiales</taxon>
        <taxon>Burkholderiaceae</taxon>
        <taxon>Burkholderia</taxon>
        <taxon>Burkholderia cepacia complex</taxon>
    </lineage>
</organism>
<evidence type="ECO:0000313" key="12">
    <source>
        <dbReference type="Proteomes" id="UP000008815"/>
    </source>
</evidence>
<dbReference type="eggNOG" id="COG0840">
    <property type="taxonomic scope" value="Bacteria"/>
</dbReference>
<dbReference type="InterPro" id="IPR033480">
    <property type="entry name" value="sCache_2"/>
</dbReference>
<protein>
    <submittedName>
        <fullName evidence="11">Twitching motility protein</fullName>
    </submittedName>
</protein>
<dbReference type="HOGENOM" id="CLU_000445_107_16_4"/>
<dbReference type="Pfam" id="PF17200">
    <property type="entry name" value="sCache_2"/>
    <property type="match status" value="1"/>
</dbReference>
<dbReference type="GO" id="GO:0006935">
    <property type="term" value="P:chemotaxis"/>
    <property type="evidence" value="ECO:0007669"/>
    <property type="project" value="TreeGrafter"/>
</dbReference>
<name>A0A0H3KTT2_BURM1</name>
<keyword evidence="3" id="KW-0488">Methylation</keyword>
<dbReference type="Proteomes" id="UP000008815">
    <property type="component" value="Chromosome 2"/>
</dbReference>
<dbReference type="GO" id="GO:0007165">
    <property type="term" value="P:signal transduction"/>
    <property type="evidence" value="ECO:0007669"/>
    <property type="project" value="UniProtKB-KW"/>
</dbReference>
<dbReference type="AlphaFoldDB" id="A0A0H3KTT2"/>
<keyword evidence="12" id="KW-1185">Reference proteome</keyword>
<feature type="transmembrane region" description="Helical" evidence="9">
    <location>
        <begin position="12"/>
        <end position="30"/>
    </location>
</feature>
<gene>
    <name evidence="11" type="primary">pilJ</name>
    <name evidence="11" type="ordered locus">BMULJ_03740</name>
</gene>
<dbReference type="SMART" id="SM01049">
    <property type="entry name" value="Cache_2"/>
    <property type="match status" value="1"/>
</dbReference>
<dbReference type="SMART" id="SM00283">
    <property type="entry name" value="MA"/>
    <property type="match status" value="1"/>
</dbReference>
<dbReference type="Gene3D" id="1.10.287.950">
    <property type="entry name" value="Methyl-accepting chemotaxis protein"/>
    <property type="match status" value="1"/>
</dbReference>
<proteinExistence type="inferred from homology"/>
<evidence type="ECO:0000259" key="10">
    <source>
        <dbReference type="PROSITE" id="PS50111"/>
    </source>
</evidence>
<dbReference type="STRING" id="395019.BMULJ_03740"/>
<evidence type="ECO:0000256" key="9">
    <source>
        <dbReference type="SAM" id="Phobius"/>
    </source>
</evidence>
<dbReference type="GO" id="GO:0004888">
    <property type="term" value="F:transmembrane signaling receptor activity"/>
    <property type="evidence" value="ECO:0007669"/>
    <property type="project" value="TreeGrafter"/>
</dbReference>
<feature type="domain" description="Methyl-accepting transducer" evidence="10">
    <location>
        <begin position="270"/>
        <end position="499"/>
    </location>
</feature>
<feature type="transmembrane region" description="Helical" evidence="9">
    <location>
        <begin position="187"/>
        <end position="208"/>
    </location>
</feature>